<feature type="non-terminal residue" evidence="1">
    <location>
        <position position="49"/>
    </location>
</feature>
<gene>
    <name evidence="1" type="ORF">OIU77_015922</name>
</gene>
<proteinExistence type="predicted"/>
<name>A0ABQ8ZIX5_9ROSI</name>
<accession>A0ABQ8ZIX5</accession>
<evidence type="ECO:0000313" key="1">
    <source>
        <dbReference type="EMBL" id="KAJ6301704.1"/>
    </source>
</evidence>
<evidence type="ECO:0000313" key="2">
    <source>
        <dbReference type="Proteomes" id="UP001141253"/>
    </source>
</evidence>
<reference evidence="1" key="1">
    <citation type="submission" date="2022-10" db="EMBL/GenBank/DDBJ databases">
        <authorList>
            <person name="Hyden B.L."/>
            <person name="Feng K."/>
            <person name="Yates T."/>
            <person name="Jawdy S."/>
            <person name="Smart L.B."/>
            <person name="Muchero W."/>
        </authorList>
    </citation>
    <scope>NUCLEOTIDE SEQUENCE</scope>
    <source>
        <tissue evidence="1">Shoot tip</tissue>
    </source>
</reference>
<protein>
    <submittedName>
        <fullName evidence="1">Uncharacterized protein</fullName>
    </submittedName>
</protein>
<organism evidence="1 2">
    <name type="scientific">Salix suchowensis</name>
    <dbReference type="NCBI Taxonomy" id="1278906"/>
    <lineage>
        <taxon>Eukaryota</taxon>
        <taxon>Viridiplantae</taxon>
        <taxon>Streptophyta</taxon>
        <taxon>Embryophyta</taxon>
        <taxon>Tracheophyta</taxon>
        <taxon>Spermatophyta</taxon>
        <taxon>Magnoliopsida</taxon>
        <taxon>eudicotyledons</taxon>
        <taxon>Gunneridae</taxon>
        <taxon>Pentapetalae</taxon>
        <taxon>rosids</taxon>
        <taxon>fabids</taxon>
        <taxon>Malpighiales</taxon>
        <taxon>Salicaceae</taxon>
        <taxon>Saliceae</taxon>
        <taxon>Salix</taxon>
    </lineage>
</organism>
<sequence>MAQARPPEGDDEDSASIAIAGVAWRSSMVYSESLKLHSIAIAGVAWRFS</sequence>
<reference evidence="1" key="2">
    <citation type="journal article" date="2023" name="Int. J. Mol. Sci.">
        <title>De Novo Assembly and Annotation of 11 Diverse Shrub Willow (Salix) Genomes Reveals Novel Gene Organization in Sex-Linked Regions.</title>
        <authorList>
            <person name="Hyden B."/>
            <person name="Feng K."/>
            <person name="Yates T.B."/>
            <person name="Jawdy S."/>
            <person name="Cereghino C."/>
            <person name="Smart L.B."/>
            <person name="Muchero W."/>
        </authorList>
    </citation>
    <scope>NUCLEOTIDE SEQUENCE</scope>
    <source>
        <tissue evidence="1">Shoot tip</tissue>
    </source>
</reference>
<dbReference type="Proteomes" id="UP001141253">
    <property type="component" value="Chromosome 16"/>
</dbReference>
<keyword evidence="2" id="KW-1185">Reference proteome</keyword>
<comment type="caution">
    <text evidence="1">The sequence shown here is derived from an EMBL/GenBank/DDBJ whole genome shotgun (WGS) entry which is preliminary data.</text>
</comment>
<dbReference type="EMBL" id="JAPFFI010000027">
    <property type="protein sequence ID" value="KAJ6301704.1"/>
    <property type="molecule type" value="Genomic_DNA"/>
</dbReference>